<name>I0IEZ3_PHYMF</name>
<proteinExistence type="predicted"/>
<evidence type="ECO:0000256" key="1">
    <source>
        <dbReference type="SAM" id="MobiDB-lite"/>
    </source>
</evidence>
<gene>
    <name evidence="2" type="ordered locus">PSMK_16720</name>
</gene>
<feature type="compositionally biased region" description="Basic and acidic residues" evidence="1">
    <location>
        <begin position="109"/>
        <end position="123"/>
    </location>
</feature>
<dbReference type="RefSeq" id="WP_014437049.1">
    <property type="nucleotide sequence ID" value="NC_017080.1"/>
</dbReference>
<dbReference type="Proteomes" id="UP000007881">
    <property type="component" value="Chromosome"/>
</dbReference>
<keyword evidence="3" id="KW-1185">Reference proteome</keyword>
<dbReference type="EMBL" id="AP012338">
    <property type="protein sequence ID" value="BAM03831.1"/>
    <property type="molecule type" value="Genomic_DNA"/>
</dbReference>
<evidence type="ECO:0000313" key="2">
    <source>
        <dbReference type="EMBL" id="BAM03831.1"/>
    </source>
</evidence>
<sequence length="134" mass="13942">MPSRLPTLLLVPLLAGGCYPVRNPGPADPRASTALPGTLPDPVRDPADDPDTVSPVEPQDAPGDAGAIDPGSLGVAPARPVRIGPTPQELSARRAARDTPSNAAVLDRWPAKQRAELDARRAAQESGRLRPAAR</sequence>
<evidence type="ECO:0000313" key="3">
    <source>
        <dbReference type="Proteomes" id="UP000007881"/>
    </source>
</evidence>
<dbReference type="AlphaFoldDB" id="I0IEZ3"/>
<dbReference type="PROSITE" id="PS51257">
    <property type="entry name" value="PROKAR_LIPOPROTEIN"/>
    <property type="match status" value="1"/>
</dbReference>
<dbReference type="STRING" id="1142394.PSMK_16720"/>
<dbReference type="KEGG" id="phm:PSMK_16720"/>
<reference evidence="2 3" key="1">
    <citation type="submission" date="2012-02" db="EMBL/GenBank/DDBJ databases">
        <title>Complete genome sequence of Phycisphaera mikurensis NBRC 102666.</title>
        <authorList>
            <person name="Ankai A."/>
            <person name="Hosoyama A."/>
            <person name="Terui Y."/>
            <person name="Sekine M."/>
            <person name="Fukai R."/>
            <person name="Kato Y."/>
            <person name="Nakamura S."/>
            <person name="Yamada-Narita S."/>
            <person name="Kawakoshi A."/>
            <person name="Fukunaga Y."/>
            <person name="Yamazaki S."/>
            <person name="Fujita N."/>
        </authorList>
    </citation>
    <scope>NUCLEOTIDE SEQUENCE [LARGE SCALE GENOMIC DNA]</scope>
    <source>
        <strain evidence="3">NBRC 102666 / KCTC 22515 / FYK2301M01</strain>
    </source>
</reference>
<dbReference type="HOGENOM" id="CLU_1894268_0_0_0"/>
<feature type="region of interest" description="Disordered" evidence="1">
    <location>
        <begin position="16"/>
        <end position="134"/>
    </location>
</feature>
<accession>I0IEZ3</accession>
<protein>
    <submittedName>
        <fullName evidence="2">Uncharacterized protein</fullName>
    </submittedName>
</protein>
<organism evidence="2 3">
    <name type="scientific">Phycisphaera mikurensis (strain NBRC 102666 / KCTC 22515 / FYK2301M01)</name>
    <dbReference type="NCBI Taxonomy" id="1142394"/>
    <lineage>
        <taxon>Bacteria</taxon>
        <taxon>Pseudomonadati</taxon>
        <taxon>Planctomycetota</taxon>
        <taxon>Phycisphaerae</taxon>
        <taxon>Phycisphaerales</taxon>
        <taxon>Phycisphaeraceae</taxon>
        <taxon>Phycisphaera</taxon>
    </lineage>
</organism>